<name>A0A426ZH59_ENSVE</name>
<evidence type="ECO:0000313" key="1">
    <source>
        <dbReference type="EMBL" id="RRT63320.1"/>
    </source>
</evidence>
<sequence length="141" mass="15608">MPTVIAHEILLVPSAFPCTPKMYFVLCINQPKGRQLRGLCDSLQPCSSSPALNHLPREDHRFFDRGVALASLRSVGEAVGVPTEEHRHAPAQDVEPRPLLLHHREAPPTKAGWPWETAIAGGEDWMNDEKAARLFINACAE</sequence>
<dbReference type="AlphaFoldDB" id="A0A426ZH59"/>
<proteinExistence type="predicted"/>
<evidence type="ECO:0000313" key="2">
    <source>
        <dbReference type="Proteomes" id="UP000287651"/>
    </source>
</evidence>
<gene>
    <name evidence="1" type="ORF">B296_00018840</name>
</gene>
<dbReference type="Proteomes" id="UP000287651">
    <property type="component" value="Unassembled WGS sequence"/>
</dbReference>
<reference evidence="1 2" key="1">
    <citation type="journal article" date="2014" name="Agronomy (Basel)">
        <title>A Draft Genome Sequence for Ensete ventricosum, the Drought-Tolerant Tree Against Hunger.</title>
        <authorList>
            <person name="Harrison J."/>
            <person name="Moore K.A."/>
            <person name="Paszkiewicz K."/>
            <person name="Jones T."/>
            <person name="Grant M."/>
            <person name="Ambacheew D."/>
            <person name="Muzemil S."/>
            <person name="Studholme D.J."/>
        </authorList>
    </citation>
    <scope>NUCLEOTIDE SEQUENCE [LARGE SCALE GENOMIC DNA]</scope>
</reference>
<dbReference type="EMBL" id="AMZH03006643">
    <property type="protein sequence ID" value="RRT63320.1"/>
    <property type="molecule type" value="Genomic_DNA"/>
</dbReference>
<accession>A0A426ZH59</accession>
<protein>
    <submittedName>
        <fullName evidence="1">Uncharacterized protein</fullName>
    </submittedName>
</protein>
<organism evidence="1 2">
    <name type="scientific">Ensete ventricosum</name>
    <name type="common">Abyssinian banana</name>
    <name type="synonym">Musa ensete</name>
    <dbReference type="NCBI Taxonomy" id="4639"/>
    <lineage>
        <taxon>Eukaryota</taxon>
        <taxon>Viridiplantae</taxon>
        <taxon>Streptophyta</taxon>
        <taxon>Embryophyta</taxon>
        <taxon>Tracheophyta</taxon>
        <taxon>Spermatophyta</taxon>
        <taxon>Magnoliopsida</taxon>
        <taxon>Liliopsida</taxon>
        <taxon>Zingiberales</taxon>
        <taxon>Musaceae</taxon>
        <taxon>Ensete</taxon>
    </lineage>
</organism>
<comment type="caution">
    <text evidence="1">The sequence shown here is derived from an EMBL/GenBank/DDBJ whole genome shotgun (WGS) entry which is preliminary data.</text>
</comment>